<dbReference type="Gene3D" id="2.130.10.10">
    <property type="entry name" value="YVTN repeat-like/Quinoprotein amine dehydrogenase"/>
    <property type="match status" value="4"/>
</dbReference>
<sequence>MNIQYVITNSLFALFFLLISSLSVVQAADLVFTPATPTVEIGQQLTLSVSGTSGEITWSALKGQIQVQGVGNQVTYIAPAQAGTDVVTVLDEVGNAGTIDNVGVLKFTVTPKQLVSLENATWEVFTNRSLIQALAMSDDGKTLWVGTYGGLEERDATTGQLKKVFTNLDGLPQNHVHHLESDGHGGVWVKTMGSIGENTAGLVHRSVSGEWTVYNEENSDLPSNVDVWTIENDGSGGIWIGYGNGGGVYHSIGGEWTVYNQDNSGLPSNSVSALESDNSGGLWIGTYRSGLAYRSVSGEWTVYTTDNSGLPNNTIYVLESDGNGGLWIATSDDGLAYRNISGEWTVYKEWRAEYFNYNISAFASDNNGGLWIGTSGLGIVHHSVSGKWTIYNEENSDLPDKWVYALESDGNSGLWIGTNDGFAYRSVSGEWTIYNEKNLGPDNWIYAIENDNSGGLLWLATEEGIASRNVNGEWKVYNEENTGLQFSRGNIYDLESDGNGGLWISTGPWTDDDSLAYLSVSGEWTVYNQDNSELPRGYTLESDDRGGLWIGNDDGLAYLSVSGEWTVYTTDNSELPNKYINALESDNRGGLWIGTGDGLAYLSVSGEWTVYTTDNSELPNNGVYALESDGSDGLWIFRNSDSFAYRSVSGKWTIYNEENSGLLGETKALKSDGNGGLWFGGYYGVIHRSVSGELTVYNENNSGLPGNQIYALESDGSTGLWIGTLYTGLAHLTFGEKDQVCTQINSETCEALLTGKRAAIIIAGGGAQSENTLWDTTEAISNRIYKVFYNRGFDKSELYYLSPKSWADFNGDGFNDFITRTPEEERALTVDDVRAALEWAKTGGKLDQPLYLFFIDHGGPDKLQLAENTQMEANEFKAILDDYQNSTGNKLVLVIEACYSGSLVKALAAPNRAIISSAKENELAYFVEKQGFSHFFADNIWKGMNLFEAFNSALLKQDKLRGKLVQQLSGAANSTINTSQTPQLDDNADGTFTADDGQWLKEVYVNGNFVTGDFTLAVESLTTLTGLSVDQAIILKAKASTAVGRVVRVWAIVRPPKINLVLDSNGTPILAFPRFNLSSTEEENVWQTTWNDAVYNGDYEISFYAEDNDGNIASSDNSVIISVTGGVEPPEQANLQIVLEKARYRPGELLKAELIENLGWGYDLYAAVVMPDGHFIAFKNTNQFSPVNEAKKWLGQRIQNSHTTLVDFTLPEGLPTGEYCLYGILSPERENVVETLALDLWVWEQRCFEVY</sequence>
<dbReference type="InterPro" id="IPR011110">
    <property type="entry name" value="Reg_prop"/>
</dbReference>
<organism evidence="3 4">
    <name type="scientific">Candidatus Marithioploca araucensis</name>
    <dbReference type="NCBI Taxonomy" id="70273"/>
    <lineage>
        <taxon>Bacteria</taxon>
        <taxon>Pseudomonadati</taxon>
        <taxon>Pseudomonadota</taxon>
        <taxon>Gammaproteobacteria</taxon>
        <taxon>Thiotrichales</taxon>
        <taxon>Thiotrichaceae</taxon>
        <taxon>Candidatus Marithioploca</taxon>
    </lineage>
</organism>
<dbReference type="Gene3D" id="3.40.50.1460">
    <property type="match status" value="1"/>
</dbReference>
<dbReference type="Pfam" id="PF01650">
    <property type="entry name" value="Peptidase_C13"/>
    <property type="match status" value="1"/>
</dbReference>
<keyword evidence="4" id="KW-1185">Reference proteome</keyword>
<feature type="chain" id="PRO_5045290025" evidence="2">
    <location>
        <begin position="28"/>
        <end position="1251"/>
    </location>
</feature>
<dbReference type="PANTHER" id="PTHR43547:SF2">
    <property type="entry name" value="HYBRID SIGNAL TRANSDUCTION HISTIDINE KINASE C"/>
    <property type="match status" value="1"/>
</dbReference>
<dbReference type="PANTHER" id="PTHR43547">
    <property type="entry name" value="TWO-COMPONENT HISTIDINE KINASE"/>
    <property type="match status" value="1"/>
</dbReference>
<reference evidence="3" key="1">
    <citation type="submission" date="2023-06" db="EMBL/GenBank/DDBJ databases">
        <title>Uncultivated large filamentous bacteria from sulfidic sediments reveal new species and different genomic features in energy metabolism and defense.</title>
        <authorList>
            <person name="Fonseca A."/>
        </authorList>
    </citation>
    <scope>NUCLEOTIDE SEQUENCE</scope>
    <source>
        <strain evidence="3">HSG4</strain>
    </source>
</reference>
<accession>A0ABT7VQ25</accession>
<evidence type="ECO:0000256" key="1">
    <source>
        <dbReference type="ARBA" id="ARBA00022553"/>
    </source>
</evidence>
<comment type="caution">
    <text evidence="3">The sequence shown here is derived from an EMBL/GenBank/DDBJ whole genome shotgun (WGS) entry which is preliminary data.</text>
</comment>
<name>A0ABT7VQ25_9GAMM</name>
<dbReference type="SUPFAM" id="SSF63829">
    <property type="entry name" value="Calcium-dependent phosphotriesterase"/>
    <property type="match status" value="3"/>
</dbReference>
<dbReference type="Gene3D" id="2.60.40.10">
    <property type="entry name" value="Immunoglobulins"/>
    <property type="match status" value="1"/>
</dbReference>
<evidence type="ECO:0000313" key="3">
    <source>
        <dbReference type="EMBL" id="MDM8561749.1"/>
    </source>
</evidence>
<evidence type="ECO:0000313" key="4">
    <source>
        <dbReference type="Proteomes" id="UP001171945"/>
    </source>
</evidence>
<dbReference type="Proteomes" id="UP001171945">
    <property type="component" value="Unassembled WGS sequence"/>
</dbReference>
<evidence type="ECO:0000256" key="2">
    <source>
        <dbReference type="SAM" id="SignalP"/>
    </source>
</evidence>
<dbReference type="EMBL" id="JAUCGM010000002">
    <property type="protein sequence ID" value="MDM8561749.1"/>
    <property type="molecule type" value="Genomic_DNA"/>
</dbReference>
<dbReference type="Pfam" id="PF07494">
    <property type="entry name" value="Reg_prop"/>
    <property type="match status" value="4"/>
</dbReference>
<gene>
    <name evidence="3" type="ORF">QUF54_00165</name>
</gene>
<feature type="signal peptide" evidence="2">
    <location>
        <begin position="1"/>
        <end position="27"/>
    </location>
</feature>
<protein>
    <submittedName>
        <fullName evidence="3">Two-component regulator propeller domain-containing protein</fullName>
    </submittedName>
</protein>
<dbReference type="InterPro" id="IPR001096">
    <property type="entry name" value="Peptidase_C13"/>
</dbReference>
<dbReference type="InterPro" id="IPR015943">
    <property type="entry name" value="WD40/YVTN_repeat-like_dom_sf"/>
</dbReference>
<dbReference type="InterPro" id="IPR013783">
    <property type="entry name" value="Ig-like_fold"/>
</dbReference>
<keyword evidence="1" id="KW-0597">Phosphoprotein</keyword>
<keyword evidence="2" id="KW-0732">Signal</keyword>
<proteinExistence type="predicted"/>